<dbReference type="Pfam" id="PF03795">
    <property type="entry name" value="YCII"/>
    <property type="match status" value="1"/>
</dbReference>
<evidence type="ECO:0000313" key="3">
    <source>
        <dbReference type="EMBL" id="NMO18404.1"/>
    </source>
</evidence>
<dbReference type="AlphaFoldDB" id="A0A848LLA8"/>
<comment type="caution">
    <text evidence="3">The sequence shown here is derived from an EMBL/GenBank/DDBJ whole genome shotgun (WGS) entry which is preliminary data.</text>
</comment>
<dbReference type="Proteomes" id="UP000518300">
    <property type="component" value="Unassembled WGS sequence"/>
</dbReference>
<dbReference type="RefSeq" id="WP_169347674.1">
    <property type="nucleotide sequence ID" value="NZ_JABBJJ010000135.1"/>
</dbReference>
<dbReference type="Gene3D" id="3.30.70.1060">
    <property type="entry name" value="Dimeric alpha+beta barrel"/>
    <property type="match status" value="1"/>
</dbReference>
<dbReference type="InterPro" id="IPR005545">
    <property type="entry name" value="YCII"/>
</dbReference>
<dbReference type="PANTHER" id="PTHR37828">
    <property type="entry name" value="GSR2449 PROTEIN"/>
    <property type="match status" value="1"/>
</dbReference>
<dbReference type="SUPFAM" id="SSF54909">
    <property type="entry name" value="Dimeric alpha+beta barrel"/>
    <property type="match status" value="1"/>
</dbReference>
<keyword evidence="4" id="KW-1185">Reference proteome</keyword>
<reference evidence="3 4" key="1">
    <citation type="submission" date="2020-04" db="EMBL/GenBank/DDBJ databases">
        <title>Draft genome of Pyxidicoccus fallax type strain.</title>
        <authorList>
            <person name="Whitworth D.E."/>
        </authorList>
    </citation>
    <scope>NUCLEOTIDE SEQUENCE [LARGE SCALE GENOMIC DNA]</scope>
    <source>
        <strain evidence="3 4">DSM 14698</strain>
    </source>
</reference>
<dbReference type="EMBL" id="JABBJJ010000135">
    <property type="protein sequence ID" value="NMO18404.1"/>
    <property type="molecule type" value="Genomic_DNA"/>
</dbReference>
<evidence type="ECO:0000259" key="2">
    <source>
        <dbReference type="Pfam" id="PF03795"/>
    </source>
</evidence>
<gene>
    <name evidence="3" type="ORF">HG543_26600</name>
</gene>
<accession>A0A848LLA8</accession>
<sequence length="95" mass="10542">MFTVLLKFSGNRGNAKTFMVDHQAWLQRGFDDGVFLLAGSLEPHQGGAILAHNVSLAQLQSRVNEDPFVREDVVHAEIVEITPSKVDARLAFLRP</sequence>
<evidence type="ECO:0000313" key="4">
    <source>
        <dbReference type="Proteomes" id="UP000518300"/>
    </source>
</evidence>
<organism evidence="3 4">
    <name type="scientific">Pyxidicoccus fallax</name>
    <dbReference type="NCBI Taxonomy" id="394095"/>
    <lineage>
        <taxon>Bacteria</taxon>
        <taxon>Pseudomonadati</taxon>
        <taxon>Myxococcota</taxon>
        <taxon>Myxococcia</taxon>
        <taxon>Myxococcales</taxon>
        <taxon>Cystobacterineae</taxon>
        <taxon>Myxococcaceae</taxon>
        <taxon>Pyxidicoccus</taxon>
    </lineage>
</organism>
<feature type="domain" description="YCII-related" evidence="2">
    <location>
        <begin position="17"/>
        <end position="78"/>
    </location>
</feature>
<dbReference type="PANTHER" id="PTHR37828:SF1">
    <property type="entry name" value="YCII-RELATED DOMAIN-CONTAINING PROTEIN"/>
    <property type="match status" value="1"/>
</dbReference>
<protein>
    <recommendedName>
        <fullName evidence="2">YCII-related domain-containing protein</fullName>
    </recommendedName>
</protein>
<proteinExistence type="inferred from homology"/>
<evidence type="ECO:0000256" key="1">
    <source>
        <dbReference type="ARBA" id="ARBA00007689"/>
    </source>
</evidence>
<comment type="similarity">
    <text evidence="1">Belongs to the YciI family.</text>
</comment>
<name>A0A848LLA8_9BACT</name>
<dbReference type="InterPro" id="IPR011008">
    <property type="entry name" value="Dimeric_a/b-barrel"/>
</dbReference>